<dbReference type="STRING" id="268739.Nmlp_2785"/>
<protein>
    <submittedName>
        <fullName evidence="2">Uncharacterized protein</fullName>
    </submittedName>
</protein>
<evidence type="ECO:0000256" key="1">
    <source>
        <dbReference type="SAM" id="MobiDB-lite"/>
    </source>
</evidence>
<accession>M1XRS9</accession>
<feature type="region of interest" description="Disordered" evidence="1">
    <location>
        <begin position="18"/>
        <end position="67"/>
    </location>
</feature>
<sequence>MYRLCVALLLVLAGCSGTGGTVGDSPPAPTETVTPVAVPDADPERGRPTGIDGSGVSDSRSLAAAHDRRLEERSYRLVSNQTVRYANGTVRSQYLTDLRLAANRTYFVTVRTNGPAGPRLLGEPPAVSEFWSDGETYVRAFGTDDPTYNEFAPTASGVGTWRFWATTGAFEVPRSPTTVIAESLDAVPTRVESTRSVGGSERYRLVDVGAPDAELPFRAAAPARNVSLVAVVDRSGLVRRLEIEYDGRIDGNHVVASRSIAYSDVGTTEVRRPAWFDRAT</sequence>
<gene>
    <name evidence="2" type="ordered locus">Nmlp_2785</name>
</gene>
<evidence type="ECO:0000313" key="3">
    <source>
        <dbReference type="Proteomes" id="UP000011867"/>
    </source>
</evidence>
<organism evidence="2 3">
    <name type="scientific">Natronomonas moolapensis (strain DSM 18674 / CECT 7526 / JCM 14361 / 8.8.11)</name>
    <dbReference type="NCBI Taxonomy" id="268739"/>
    <lineage>
        <taxon>Archaea</taxon>
        <taxon>Methanobacteriati</taxon>
        <taxon>Methanobacteriota</taxon>
        <taxon>Stenosarchaea group</taxon>
        <taxon>Halobacteria</taxon>
        <taxon>Halobacteriales</taxon>
        <taxon>Natronomonadaceae</taxon>
        <taxon>Natronomonas</taxon>
    </lineage>
</organism>
<dbReference type="Pfam" id="PF24381">
    <property type="entry name" value="DUF7537"/>
    <property type="match status" value="1"/>
</dbReference>
<evidence type="ECO:0000313" key="2">
    <source>
        <dbReference type="EMBL" id="CCQ36938.1"/>
    </source>
</evidence>
<dbReference type="AlphaFoldDB" id="M1XRS9"/>
<feature type="compositionally biased region" description="Low complexity" evidence="1">
    <location>
        <begin position="30"/>
        <end position="40"/>
    </location>
</feature>
<dbReference type="Proteomes" id="UP000011867">
    <property type="component" value="Chromosome"/>
</dbReference>
<dbReference type="InterPro" id="IPR055959">
    <property type="entry name" value="DUF7537"/>
</dbReference>
<dbReference type="OrthoDB" id="248642at2157"/>
<name>M1XRS9_NATM8</name>
<proteinExistence type="predicted"/>
<dbReference type="EMBL" id="HF582854">
    <property type="protein sequence ID" value="CCQ36938.1"/>
    <property type="molecule type" value="Genomic_DNA"/>
</dbReference>
<keyword evidence="3" id="KW-1185">Reference proteome</keyword>
<dbReference type="HOGENOM" id="CLU_975223_0_0_2"/>
<dbReference type="KEGG" id="nmo:Nmlp_2785"/>
<dbReference type="PROSITE" id="PS51257">
    <property type="entry name" value="PROKAR_LIPOPROTEIN"/>
    <property type="match status" value="1"/>
</dbReference>
<dbReference type="eggNOG" id="arCOG02830">
    <property type="taxonomic scope" value="Archaea"/>
</dbReference>
<dbReference type="RefSeq" id="WP_015409704.1">
    <property type="nucleotide sequence ID" value="NC_020388.1"/>
</dbReference>
<reference evidence="2 3" key="1">
    <citation type="journal article" date="2013" name="Genome Announc.">
        <title>Genome of the haloarchaeon Natronomonas moolapensis, a neutrophilic member of a previously haloalkaliphilic genus.</title>
        <authorList>
            <person name="Dyall-Smith M.L."/>
            <person name="Pfeiffer F."/>
            <person name="Oberwinkler T."/>
            <person name="Klee K."/>
            <person name="Rampp M."/>
            <person name="Palm P."/>
            <person name="Gross K."/>
            <person name="Schuster S.C."/>
            <person name="Oesterhelt D."/>
        </authorList>
    </citation>
    <scope>NUCLEOTIDE SEQUENCE [LARGE SCALE GENOMIC DNA]</scope>
    <source>
        <strain evidence="3">DSM 18674 / JCM 14361 / 8.8.11</strain>
    </source>
</reference>
<dbReference type="GeneID" id="14651504"/>